<dbReference type="RefSeq" id="WP_176006994.1">
    <property type="nucleotide sequence ID" value="NZ_JABWMI010000018.1"/>
</dbReference>
<dbReference type="SUPFAM" id="SSF101874">
    <property type="entry name" value="YceI-like"/>
    <property type="match status" value="1"/>
</dbReference>
<evidence type="ECO:0000256" key="1">
    <source>
        <dbReference type="SAM" id="SignalP"/>
    </source>
</evidence>
<dbReference type="Proteomes" id="UP000535020">
    <property type="component" value="Unassembled WGS sequence"/>
</dbReference>
<evidence type="ECO:0000313" key="4">
    <source>
        <dbReference type="Proteomes" id="UP000535020"/>
    </source>
</evidence>
<proteinExistence type="predicted"/>
<dbReference type="EMBL" id="JACBJI010000007">
    <property type="protein sequence ID" value="NYA72185.1"/>
    <property type="molecule type" value="Genomic_DNA"/>
</dbReference>
<feature type="chain" id="PRO_5031369402" evidence="1">
    <location>
        <begin position="23"/>
        <end position="189"/>
    </location>
</feature>
<feature type="domain" description="Lipid/polyisoprenoid-binding YceI-like" evidence="2">
    <location>
        <begin position="24"/>
        <end position="188"/>
    </location>
</feature>
<protein>
    <submittedName>
        <fullName evidence="3">YceI family protein</fullName>
    </submittedName>
</protein>
<dbReference type="PANTHER" id="PTHR34406">
    <property type="entry name" value="PROTEIN YCEI"/>
    <property type="match status" value="1"/>
</dbReference>
<dbReference type="SMART" id="SM00867">
    <property type="entry name" value="YceI"/>
    <property type="match status" value="1"/>
</dbReference>
<accession>A0A7Y8Y6P4</accession>
<name>A0A7Y8Y6P4_9FLAO</name>
<dbReference type="InterPro" id="IPR036761">
    <property type="entry name" value="TTHA0802/YceI-like_sf"/>
</dbReference>
<keyword evidence="4" id="KW-1185">Reference proteome</keyword>
<organism evidence="3 4">
    <name type="scientific">Flavobacterium agri</name>
    <dbReference type="NCBI Taxonomy" id="2743471"/>
    <lineage>
        <taxon>Bacteria</taxon>
        <taxon>Pseudomonadati</taxon>
        <taxon>Bacteroidota</taxon>
        <taxon>Flavobacteriia</taxon>
        <taxon>Flavobacteriales</taxon>
        <taxon>Flavobacteriaceae</taxon>
        <taxon>Flavobacterium</taxon>
    </lineage>
</organism>
<dbReference type="AlphaFoldDB" id="A0A7Y8Y6P4"/>
<feature type="signal peptide" evidence="1">
    <location>
        <begin position="1"/>
        <end position="22"/>
    </location>
</feature>
<dbReference type="Pfam" id="PF04264">
    <property type="entry name" value="YceI"/>
    <property type="match status" value="1"/>
</dbReference>
<sequence>MKNFKTFAIALFLAVGTLSATAQNKAIDTKKSSIKWVGKKLTGSHSGTVSFKSGTLAFKGGKLNGGTFTVDMTSIAVTDLEAGKGKEKLEGHLKNDDFFATDKFGTAKLDIKTVQAKANGVYGVTADLTIKGKTAPVSFDLTVAKNTATTKFNIDRTKFDVKYGSKSFFEGLGDNVINDEFEVEVALVF</sequence>
<dbReference type="Gene3D" id="2.40.128.110">
    <property type="entry name" value="Lipid/polyisoprenoid-binding, YceI-like"/>
    <property type="match status" value="1"/>
</dbReference>
<evidence type="ECO:0000259" key="2">
    <source>
        <dbReference type="SMART" id="SM00867"/>
    </source>
</evidence>
<comment type="caution">
    <text evidence="3">The sequence shown here is derived from an EMBL/GenBank/DDBJ whole genome shotgun (WGS) entry which is preliminary data.</text>
</comment>
<dbReference type="InterPro" id="IPR007372">
    <property type="entry name" value="Lipid/polyisoprenoid-bd_YceI"/>
</dbReference>
<evidence type="ECO:0000313" key="3">
    <source>
        <dbReference type="EMBL" id="NYA72185.1"/>
    </source>
</evidence>
<keyword evidence="1" id="KW-0732">Signal</keyword>
<dbReference type="PANTHER" id="PTHR34406:SF1">
    <property type="entry name" value="PROTEIN YCEI"/>
    <property type="match status" value="1"/>
</dbReference>
<reference evidence="3 4" key="1">
    <citation type="submission" date="2020-07" db="EMBL/GenBank/DDBJ databases">
        <authorList>
            <person name="Sun Q."/>
        </authorList>
    </citation>
    <scope>NUCLEOTIDE SEQUENCE [LARGE SCALE GENOMIC DNA]</scope>
    <source>
        <strain evidence="3 4">MAH-1</strain>
    </source>
</reference>
<gene>
    <name evidence="3" type="ORF">HZF10_14745</name>
</gene>